<dbReference type="EMBL" id="VSSQ01020453">
    <property type="protein sequence ID" value="MPM65317.1"/>
    <property type="molecule type" value="Genomic_DNA"/>
</dbReference>
<evidence type="ECO:0000256" key="4">
    <source>
        <dbReference type="ARBA" id="ARBA00022605"/>
    </source>
</evidence>
<evidence type="ECO:0000313" key="9">
    <source>
        <dbReference type="EMBL" id="MPM65317.1"/>
    </source>
</evidence>
<dbReference type="GO" id="GO:0000105">
    <property type="term" value="P:L-histidine biosynthetic process"/>
    <property type="evidence" value="ECO:0007669"/>
    <property type="project" value="UniProtKB-UniPathway"/>
</dbReference>
<dbReference type="PANTHER" id="PTHR21039">
    <property type="entry name" value="HISTIDINOL PHOSPHATASE-RELATED"/>
    <property type="match status" value="1"/>
</dbReference>
<dbReference type="GO" id="GO:0004401">
    <property type="term" value="F:histidinol-phosphatase activity"/>
    <property type="evidence" value="ECO:0007669"/>
    <property type="project" value="UniProtKB-EC"/>
</dbReference>
<evidence type="ECO:0000256" key="5">
    <source>
        <dbReference type="ARBA" id="ARBA00022801"/>
    </source>
</evidence>
<dbReference type="AlphaFoldDB" id="A0A645BIY0"/>
<comment type="catalytic activity">
    <reaction evidence="7">
        <text>L-histidinol phosphate + H2O = L-histidinol + phosphate</text>
        <dbReference type="Rhea" id="RHEA:14465"/>
        <dbReference type="ChEBI" id="CHEBI:15377"/>
        <dbReference type="ChEBI" id="CHEBI:43474"/>
        <dbReference type="ChEBI" id="CHEBI:57699"/>
        <dbReference type="ChEBI" id="CHEBI:57980"/>
        <dbReference type="EC" id="3.1.3.15"/>
    </reaction>
</comment>
<dbReference type="SUPFAM" id="SSF89550">
    <property type="entry name" value="PHP domain-like"/>
    <property type="match status" value="1"/>
</dbReference>
<comment type="caution">
    <text evidence="9">The sequence shown here is derived from an EMBL/GenBank/DDBJ whole genome shotgun (WGS) entry which is preliminary data.</text>
</comment>
<dbReference type="InterPro" id="IPR016195">
    <property type="entry name" value="Pol/histidinol_Pase-like"/>
</dbReference>
<dbReference type="UniPathway" id="UPA00031">
    <property type="reaction ID" value="UER00013"/>
</dbReference>
<gene>
    <name evidence="9" type="ORF">SDC9_112212</name>
</gene>
<reference evidence="9" key="1">
    <citation type="submission" date="2019-08" db="EMBL/GenBank/DDBJ databases">
        <authorList>
            <person name="Kucharzyk K."/>
            <person name="Murdoch R.W."/>
            <person name="Higgins S."/>
            <person name="Loffler F."/>
        </authorList>
    </citation>
    <scope>NUCLEOTIDE SEQUENCE</scope>
</reference>
<evidence type="ECO:0000256" key="6">
    <source>
        <dbReference type="ARBA" id="ARBA00023102"/>
    </source>
</evidence>
<dbReference type="Gene3D" id="3.20.20.140">
    <property type="entry name" value="Metal-dependent hydrolases"/>
    <property type="match status" value="1"/>
</dbReference>
<comment type="pathway">
    <text evidence="1">Amino-acid biosynthesis; L-histidine biosynthesis; L-histidine from 5-phospho-alpha-D-ribose 1-diphosphate: step 8/9.</text>
</comment>
<name>A0A645BIY0_9ZZZZ</name>
<evidence type="ECO:0000256" key="3">
    <source>
        <dbReference type="ARBA" id="ARBA00013085"/>
    </source>
</evidence>
<evidence type="ECO:0000256" key="1">
    <source>
        <dbReference type="ARBA" id="ARBA00004970"/>
    </source>
</evidence>
<dbReference type="EC" id="3.1.3.15" evidence="3"/>
<dbReference type="PANTHER" id="PTHR21039:SF0">
    <property type="entry name" value="HISTIDINOL-PHOSPHATASE"/>
    <property type="match status" value="1"/>
</dbReference>
<protein>
    <recommendedName>
        <fullName evidence="3">histidinol-phosphatase</fullName>
        <ecNumber evidence="3">3.1.3.15</ecNumber>
    </recommendedName>
</protein>
<dbReference type="InterPro" id="IPR004013">
    <property type="entry name" value="PHP_dom"/>
</dbReference>
<dbReference type="Pfam" id="PF02811">
    <property type="entry name" value="PHP"/>
    <property type="match status" value="1"/>
</dbReference>
<evidence type="ECO:0000256" key="2">
    <source>
        <dbReference type="ARBA" id="ARBA00009152"/>
    </source>
</evidence>
<keyword evidence="4" id="KW-0028">Amino-acid biosynthesis</keyword>
<feature type="domain" description="PHP" evidence="8">
    <location>
        <begin position="5"/>
        <end position="187"/>
    </location>
</feature>
<evidence type="ECO:0000259" key="8">
    <source>
        <dbReference type="Pfam" id="PF02811"/>
    </source>
</evidence>
<dbReference type="CDD" id="cd12110">
    <property type="entry name" value="PHP_HisPPase_Hisj_like"/>
    <property type="match status" value="1"/>
</dbReference>
<dbReference type="GO" id="GO:0005737">
    <property type="term" value="C:cytoplasm"/>
    <property type="evidence" value="ECO:0007669"/>
    <property type="project" value="TreeGrafter"/>
</dbReference>
<accession>A0A645BIY0</accession>
<keyword evidence="5" id="KW-0378">Hydrolase</keyword>
<keyword evidence="6" id="KW-0368">Histidine biosynthesis</keyword>
<proteinExistence type="inferred from homology"/>
<evidence type="ECO:0000256" key="7">
    <source>
        <dbReference type="ARBA" id="ARBA00049158"/>
    </source>
</evidence>
<comment type="similarity">
    <text evidence="2">Belongs to the PHP hydrolase family. HisK subfamily.</text>
</comment>
<dbReference type="InterPro" id="IPR010140">
    <property type="entry name" value="Histidinol_P_phosphatase_HisJ"/>
</dbReference>
<organism evidence="9">
    <name type="scientific">bioreactor metagenome</name>
    <dbReference type="NCBI Taxonomy" id="1076179"/>
    <lineage>
        <taxon>unclassified sequences</taxon>
        <taxon>metagenomes</taxon>
        <taxon>ecological metagenomes</taxon>
    </lineage>
</organism>
<sequence>MLTNYHTHTKRCHHAAEVPDEDYVISAVKAGFAKLAFTDHVPFPVIPYPEDQQSRMDYAQLDEYLASVTALKVKYQDQIEILSGFELEFYPAFLDYYRELKAKTDILIVGQHNPVPLIRDYGIYNRDEDVLLYGRQVTEAIESGIPDIIAHPDYFLLGRSAWTAACEQAAHQICAASARCQIPLELNLNGLRYGKKLINDQPAYAYPYPAFWKIASQYQCTAIYGFDAHHPDTLQEFWRIETVREILEGIDLKLIDDLNRR</sequence>